<reference evidence="3 4" key="1">
    <citation type="submission" date="2018-05" db="EMBL/GenBank/DDBJ databases">
        <title>Genome sequencing and assembly of the regulated plant pathogen Lachnellula willkommii and related sister species for the development of diagnostic species identification markers.</title>
        <authorList>
            <person name="Giroux E."/>
            <person name="Bilodeau G."/>
        </authorList>
    </citation>
    <scope>NUCLEOTIDE SEQUENCE [LARGE SCALE GENOMIC DNA]</scope>
    <source>
        <strain evidence="3 4">CBS 185.66</strain>
    </source>
</reference>
<evidence type="ECO:0000313" key="4">
    <source>
        <dbReference type="Proteomes" id="UP000431533"/>
    </source>
</evidence>
<dbReference type="GeneID" id="41985540"/>
<keyword evidence="2" id="KW-1133">Transmembrane helix</keyword>
<feature type="region of interest" description="Disordered" evidence="1">
    <location>
        <begin position="1"/>
        <end position="39"/>
    </location>
</feature>
<gene>
    <name evidence="3" type="ORF">LHYA1_G005342</name>
</gene>
<evidence type="ECO:0000256" key="1">
    <source>
        <dbReference type="SAM" id="MobiDB-lite"/>
    </source>
</evidence>
<evidence type="ECO:0000313" key="3">
    <source>
        <dbReference type="EMBL" id="TVY25756.1"/>
    </source>
</evidence>
<dbReference type="OrthoDB" id="3692311at2759"/>
<keyword evidence="2" id="KW-0472">Membrane</keyword>
<sequence>MAFRGVPRDGDGIGEAVTTDRAVGIRSPNPSARGHSHTRTNSRLLTEIHGLLQGPRSQFEYDATANYKNLAPPIIDNPNTEKKKPIHVPDWASVPDSLGKNRTEHVKLLVLDVILIAISIPFFVLAGVVIVMDGENVDLHPSNALDQCIKCAATLFPLLFSFIVGRAIIKLASWTLERGSTLGKLESLMGSRTVIGAIVTQLQLWPLTFLGLGLIALWCMSPLGSQGILRMLSTTDRLNSASSNVGYASTRQAIYSADLQPQNTWLPGFASLFGAALLAPVAVKTSAMDLWGNVKIPLLSSLSGIPQDENGWQKVPQNNHSLTYASLFGIPISSLPAGNTTFNVESTYLELACSNRSSTVTRLYAPNSTQGGVFYNPGLISTYGPFRSGVNINSDTAWAIGYLGTDLESLLPSSKNTTDQCLDCLPTNLTAPSTLPGFLLYQDFEGAHNVTSIYCTPSQAYIESTIFCTQTPTDQSCTTIVQRPSLLFHTPSTITSLSFSSIVNSLSELLPLSIPKLSGVDTMQNYIISPLDNKYIESAQMSRNTITPATSYISSPATESRLLDVPLEDFSVRLSQILNTYLQGSIQNSTTYLTGSALPPSTMIATTSAELASQVKSPTITVPANTTQLIQVYSTSYPWLLIFLLSNTILLLSAIAAALLSRLTLARDYLPYVSSLLRESQFSSMPRGGVRRAGLARSRDCRALKVQLGDVGDVAAGWRVGTGVAVSVGRMAVGDWGGDGDGREWGVERVRGGRLYL</sequence>
<dbReference type="EMBL" id="QGMH01000086">
    <property type="protein sequence ID" value="TVY25756.1"/>
    <property type="molecule type" value="Genomic_DNA"/>
</dbReference>
<protein>
    <submittedName>
        <fullName evidence="3">Uncharacterized protein</fullName>
    </submittedName>
</protein>
<proteinExistence type="predicted"/>
<keyword evidence="2" id="KW-0812">Transmembrane</keyword>
<evidence type="ECO:0000256" key="2">
    <source>
        <dbReference type="SAM" id="Phobius"/>
    </source>
</evidence>
<accession>A0A8H8R0C9</accession>
<dbReference type="RefSeq" id="XP_031004544.1">
    <property type="nucleotide sequence ID" value="XM_031150290.1"/>
</dbReference>
<feature type="transmembrane region" description="Helical" evidence="2">
    <location>
        <begin position="152"/>
        <end position="173"/>
    </location>
</feature>
<dbReference type="Proteomes" id="UP000431533">
    <property type="component" value="Unassembled WGS sequence"/>
</dbReference>
<name>A0A8H8R0C9_9HELO</name>
<dbReference type="AlphaFoldDB" id="A0A8H8R0C9"/>
<keyword evidence="4" id="KW-1185">Reference proteome</keyword>
<feature type="compositionally biased region" description="Basic and acidic residues" evidence="1">
    <location>
        <begin position="1"/>
        <end position="11"/>
    </location>
</feature>
<feature type="transmembrane region" description="Helical" evidence="2">
    <location>
        <begin position="194"/>
        <end position="218"/>
    </location>
</feature>
<feature type="transmembrane region" description="Helical" evidence="2">
    <location>
        <begin position="108"/>
        <end position="132"/>
    </location>
</feature>
<organism evidence="3 4">
    <name type="scientific">Lachnellula hyalina</name>
    <dbReference type="NCBI Taxonomy" id="1316788"/>
    <lineage>
        <taxon>Eukaryota</taxon>
        <taxon>Fungi</taxon>
        <taxon>Dikarya</taxon>
        <taxon>Ascomycota</taxon>
        <taxon>Pezizomycotina</taxon>
        <taxon>Leotiomycetes</taxon>
        <taxon>Helotiales</taxon>
        <taxon>Lachnaceae</taxon>
        <taxon>Lachnellula</taxon>
    </lineage>
</organism>
<comment type="caution">
    <text evidence="3">The sequence shown here is derived from an EMBL/GenBank/DDBJ whole genome shotgun (WGS) entry which is preliminary data.</text>
</comment>
<feature type="transmembrane region" description="Helical" evidence="2">
    <location>
        <begin position="637"/>
        <end position="660"/>
    </location>
</feature>